<evidence type="ECO:0000313" key="1">
    <source>
        <dbReference type="EMBL" id="MBW0475062.1"/>
    </source>
</evidence>
<gene>
    <name evidence="1" type="ORF">O181_014777</name>
</gene>
<reference evidence="1" key="1">
    <citation type="submission" date="2021-03" db="EMBL/GenBank/DDBJ databases">
        <title>Draft genome sequence of rust myrtle Austropuccinia psidii MF-1, a brazilian biotype.</title>
        <authorList>
            <person name="Quecine M.C."/>
            <person name="Pachon D.M.R."/>
            <person name="Bonatelli M.L."/>
            <person name="Correr F.H."/>
            <person name="Franceschini L.M."/>
            <person name="Leite T.F."/>
            <person name="Margarido G.R.A."/>
            <person name="Almeida C.A."/>
            <person name="Ferrarezi J.A."/>
            <person name="Labate C.A."/>
        </authorList>
    </citation>
    <scope>NUCLEOTIDE SEQUENCE</scope>
    <source>
        <strain evidence="1">MF-1</strain>
    </source>
</reference>
<organism evidence="1 2">
    <name type="scientific">Austropuccinia psidii MF-1</name>
    <dbReference type="NCBI Taxonomy" id="1389203"/>
    <lineage>
        <taxon>Eukaryota</taxon>
        <taxon>Fungi</taxon>
        <taxon>Dikarya</taxon>
        <taxon>Basidiomycota</taxon>
        <taxon>Pucciniomycotina</taxon>
        <taxon>Pucciniomycetes</taxon>
        <taxon>Pucciniales</taxon>
        <taxon>Sphaerophragmiaceae</taxon>
        <taxon>Austropuccinia</taxon>
    </lineage>
</organism>
<name>A0A9Q3GQ55_9BASI</name>
<keyword evidence="2" id="KW-1185">Reference proteome</keyword>
<protein>
    <submittedName>
        <fullName evidence="1">Uncharacterized protein</fullName>
    </submittedName>
</protein>
<dbReference type="Proteomes" id="UP000765509">
    <property type="component" value="Unassembled WGS sequence"/>
</dbReference>
<accession>A0A9Q3GQ55</accession>
<sequence length="103" mass="11796">MENGLRADSQSQSEHIEEYIVEFNEKNSLKIQNVELDSGIPQVTTYKEFCKHTQDEQKFLVAPNKGMGLIHGTPTEFTVYIENFKHPIIVDTGLFSPQLKKNI</sequence>
<proteinExistence type="predicted"/>
<dbReference type="AlphaFoldDB" id="A0A9Q3GQ55"/>
<dbReference type="EMBL" id="AVOT02003972">
    <property type="protein sequence ID" value="MBW0475062.1"/>
    <property type="molecule type" value="Genomic_DNA"/>
</dbReference>
<comment type="caution">
    <text evidence="1">The sequence shown here is derived from an EMBL/GenBank/DDBJ whole genome shotgun (WGS) entry which is preliminary data.</text>
</comment>
<evidence type="ECO:0000313" key="2">
    <source>
        <dbReference type="Proteomes" id="UP000765509"/>
    </source>
</evidence>